<organism evidence="1 2">
    <name type="scientific">Mesorhizobium huakuii</name>
    <dbReference type="NCBI Taxonomy" id="28104"/>
    <lineage>
        <taxon>Bacteria</taxon>
        <taxon>Pseudomonadati</taxon>
        <taxon>Pseudomonadota</taxon>
        <taxon>Alphaproteobacteria</taxon>
        <taxon>Hyphomicrobiales</taxon>
        <taxon>Phyllobacteriaceae</taxon>
        <taxon>Mesorhizobium</taxon>
    </lineage>
</organism>
<evidence type="ECO:0000313" key="1">
    <source>
        <dbReference type="EMBL" id="QND62136.1"/>
    </source>
</evidence>
<evidence type="ECO:0000313" key="2">
    <source>
        <dbReference type="Proteomes" id="UP000515465"/>
    </source>
</evidence>
<dbReference type="AlphaFoldDB" id="A0A7G6T5V4"/>
<protein>
    <submittedName>
        <fullName evidence="1">Uncharacterized protein</fullName>
    </submittedName>
</protein>
<proteinExistence type="predicted"/>
<accession>A0A7G6T5V4</accession>
<gene>
    <name evidence="1" type="ORF">HB778_39375</name>
</gene>
<dbReference type="Proteomes" id="UP000515465">
    <property type="component" value="Plasmid p_1"/>
</dbReference>
<geneLocation type="plasmid" evidence="1 2">
    <name>p_1</name>
</geneLocation>
<reference evidence="2" key="1">
    <citation type="journal article" date="2020" name="Mol. Plant Microbe">
        <title>Rhizobial microsymbionts of the narrowly endemic Oxytropis species growing in Kamchatka are characterized by significant genetic diversity and possess a set of genes that are associated with T3SS and T6SS secretion systems and can affect the development of symbiosis.</title>
        <authorList>
            <person name="Safronova V."/>
            <person name="Guro P."/>
            <person name="Sazanova A."/>
            <person name="Kuznetsova I."/>
            <person name="Belimov A."/>
            <person name="Yakubov V."/>
            <person name="Chirak E."/>
            <person name="Afonin A."/>
            <person name="Gogolev Y."/>
            <person name="Andronov E."/>
            <person name="Tikhonovich I."/>
        </authorList>
    </citation>
    <scope>NUCLEOTIDE SEQUENCE [LARGE SCALE GENOMIC DNA]</scope>
    <source>
        <strain evidence="2">583</strain>
        <plasmid evidence="2">p_1</plasmid>
    </source>
</reference>
<name>A0A7G6T5V4_9HYPH</name>
<dbReference type="RefSeq" id="WP_183455423.1">
    <property type="nucleotide sequence ID" value="NZ_CP050299.1"/>
</dbReference>
<sequence length="261" mass="29118">MTPTSTEHVMSVALGHLLKSSDRFSASSVGVARVELAVDDVGIVLEATGLRSARLISRIAKTLPDNEGEIRELLGENLLYCVSAQVALCADGGGALLLWTDIDNVDGDRTVVREQMTSFCNAVIYWDGISRRHRSVKQSLLSRDQNFARDLDIHWRNACDPADQRTDGKDVDRTLESARQTITQVESFLREGQEQFGRQAELFGDYAITDDVISAFVEAQDEGFRQAYTCERQAVLRDVMTPMSNQLPVRGPRVKPMRQRV</sequence>
<dbReference type="EMBL" id="CP050299">
    <property type="protein sequence ID" value="QND62136.1"/>
    <property type="molecule type" value="Genomic_DNA"/>
</dbReference>
<keyword evidence="1" id="KW-0614">Plasmid</keyword>